<evidence type="ECO:0000313" key="1">
    <source>
        <dbReference type="EMBL" id="KAF9069733.1"/>
    </source>
</evidence>
<keyword evidence="2" id="KW-1185">Reference proteome</keyword>
<comment type="caution">
    <text evidence="1">The sequence shown here is derived from an EMBL/GenBank/DDBJ whole genome shotgun (WGS) entry which is preliminary data.</text>
</comment>
<name>A0A9P5PUT6_9AGAR</name>
<dbReference type="Proteomes" id="UP000772434">
    <property type="component" value="Unassembled WGS sequence"/>
</dbReference>
<dbReference type="AlphaFoldDB" id="A0A9P5PUT6"/>
<protein>
    <submittedName>
        <fullName evidence="1">Uncharacterized protein</fullName>
    </submittedName>
</protein>
<reference evidence="1" key="1">
    <citation type="submission" date="2020-11" db="EMBL/GenBank/DDBJ databases">
        <authorList>
            <consortium name="DOE Joint Genome Institute"/>
            <person name="Ahrendt S."/>
            <person name="Riley R."/>
            <person name="Andreopoulos W."/>
            <person name="Labutti K."/>
            <person name="Pangilinan J."/>
            <person name="Ruiz-Duenas F.J."/>
            <person name="Barrasa J.M."/>
            <person name="Sanchez-Garcia M."/>
            <person name="Camarero S."/>
            <person name="Miyauchi S."/>
            <person name="Serrano A."/>
            <person name="Linde D."/>
            <person name="Babiker R."/>
            <person name="Drula E."/>
            <person name="Ayuso-Fernandez I."/>
            <person name="Pacheco R."/>
            <person name="Padilla G."/>
            <person name="Ferreira P."/>
            <person name="Barriuso J."/>
            <person name="Kellner H."/>
            <person name="Castanera R."/>
            <person name="Alfaro M."/>
            <person name="Ramirez L."/>
            <person name="Pisabarro A.G."/>
            <person name="Kuo A."/>
            <person name="Tritt A."/>
            <person name="Lipzen A."/>
            <person name="He G."/>
            <person name="Yan M."/>
            <person name="Ng V."/>
            <person name="Cullen D."/>
            <person name="Martin F."/>
            <person name="Rosso M.-N."/>
            <person name="Henrissat B."/>
            <person name="Hibbett D."/>
            <person name="Martinez A.T."/>
            <person name="Grigoriev I.V."/>
        </authorList>
    </citation>
    <scope>NUCLEOTIDE SEQUENCE</scope>
    <source>
        <strain evidence="1">AH 40177</strain>
    </source>
</reference>
<dbReference type="OrthoDB" id="3437960at2759"/>
<sequence length="313" mass="34425">MTHGRHWRKNHLGTFLMMYTPVVRRAIALSMQRTGQRSVTGQYLLENVDDSESISLQNVDEVIRHGFVGSNWRYPIPPDSMSSMSSMASTSGSPVFEYSRFNDDDMSSPQTLAQDLNLPSLFLRTSLLLRSTNDSSALPHYDPSWQSLCTTSEAGARASQSPLLSGSAGVPTIASSGFMMSPASKANSSGNSQCQTMEELILPKPRRQCVNKGGGKLIVGYGAHPATQGDILRRRRNAQGRFECPIPHCGKSYTANHNLQNFTGSRAHKRHMRNKNVCPTSPFAGDLVPSRVKKFSAHASLRKKSGKREHASE</sequence>
<accession>A0A9P5PUT6</accession>
<proteinExistence type="predicted"/>
<evidence type="ECO:0000313" key="2">
    <source>
        <dbReference type="Proteomes" id="UP000772434"/>
    </source>
</evidence>
<dbReference type="EMBL" id="JADNRY010000047">
    <property type="protein sequence ID" value="KAF9069733.1"/>
    <property type="molecule type" value="Genomic_DNA"/>
</dbReference>
<gene>
    <name evidence="1" type="ORF">BDP27DRAFT_1363087</name>
</gene>
<organism evidence="1 2">
    <name type="scientific">Rhodocollybia butyracea</name>
    <dbReference type="NCBI Taxonomy" id="206335"/>
    <lineage>
        <taxon>Eukaryota</taxon>
        <taxon>Fungi</taxon>
        <taxon>Dikarya</taxon>
        <taxon>Basidiomycota</taxon>
        <taxon>Agaricomycotina</taxon>
        <taxon>Agaricomycetes</taxon>
        <taxon>Agaricomycetidae</taxon>
        <taxon>Agaricales</taxon>
        <taxon>Marasmiineae</taxon>
        <taxon>Omphalotaceae</taxon>
        <taxon>Rhodocollybia</taxon>
    </lineage>
</organism>